<dbReference type="EC" id="1.2.1.38" evidence="7"/>
<reference evidence="10 11" key="1">
    <citation type="journal article" date="2014" name="Int. J. Syst. Evol. Microbiol.">
        <title>Streptomyces hoynatensis sp. nov., isolated from deep marine sediment.</title>
        <authorList>
            <person name="Veyisoglu A."/>
            <person name="Sahin N."/>
        </authorList>
    </citation>
    <scope>NUCLEOTIDE SEQUENCE [LARGE SCALE GENOMIC DNA]</scope>
    <source>
        <strain evidence="10 11">KCTC 29097</strain>
    </source>
</reference>
<dbReference type="FunFam" id="3.30.360.10:FF:000014">
    <property type="entry name" value="N-acetyl-gamma-glutamyl-phosphate reductase"/>
    <property type="match status" value="1"/>
</dbReference>
<protein>
    <recommendedName>
        <fullName evidence="7">N-acetyl-gamma-glutamyl-phosphate reductase</fullName>
        <shortName evidence="7">AGPR</shortName>
        <ecNumber evidence="7">1.2.1.38</ecNumber>
    </recommendedName>
    <alternativeName>
        <fullName evidence="7">N-acetyl-glutamate semialdehyde dehydrogenase</fullName>
        <shortName evidence="7">NAGSA dehydrogenase</shortName>
    </alternativeName>
</protein>
<evidence type="ECO:0000256" key="2">
    <source>
        <dbReference type="ARBA" id="ARBA00022571"/>
    </source>
</evidence>
<comment type="function">
    <text evidence="7">Catalyzes the NADPH-dependent reduction of N-acetyl-5-glutamyl phosphate to yield N-acetyl-L-glutamate 5-semialdehyde.</text>
</comment>
<evidence type="ECO:0000256" key="5">
    <source>
        <dbReference type="ARBA" id="ARBA00023002"/>
    </source>
</evidence>
<dbReference type="PANTHER" id="PTHR32338:SF10">
    <property type="entry name" value="N-ACETYL-GAMMA-GLUTAMYL-PHOSPHATE REDUCTASE, CHLOROPLASTIC-RELATED"/>
    <property type="match status" value="1"/>
</dbReference>
<keyword evidence="5 7" id="KW-0560">Oxidoreductase</keyword>
<evidence type="ECO:0000256" key="3">
    <source>
        <dbReference type="ARBA" id="ARBA00022605"/>
    </source>
</evidence>
<sequence length="348" mass="35387">MGRSEERAVRAAVAGASGYAGGEILRLLMGHPEVEIGALTGNAHAGERLGALQPQLVPLADRTLEPTSAETLAGHDVVFLALPHGQSAAVAEQLGDGVLVVDCGADFRLADPADWERYYGGPHAGTWPYGLPELPGARDALRGARRVAVPGCYPTAVSLALFPAYAAGLVEPEAVVVAASGTSGAGRSPKPHLLGSEVMGAMSPYGVGGVHRHTPEMAQNLSAVAGERVTVSFTPTLAPMPRGILATCSAKAKPSVTAAALREAYAKATAGEPFLRLLPEGQWPTTGAVLGSNAVLLQVALDETAGRVIAISAIDNLTKGTAGGAVQSMNIARGLPEELGLPTTGVAP</sequence>
<gene>
    <name evidence="7" type="primary">argC</name>
    <name evidence="10" type="ORF">D7294_25130</name>
</gene>
<organism evidence="10 11">
    <name type="scientific">Streptomyces hoynatensis</name>
    <dbReference type="NCBI Taxonomy" id="1141874"/>
    <lineage>
        <taxon>Bacteria</taxon>
        <taxon>Bacillati</taxon>
        <taxon>Actinomycetota</taxon>
        <taxon>Actinomycetes</taxon>
        <taxon>Kitasatosporales</taxon>
        <taxon>Streptomycetaceae</taxon>
        <taxon>Streptomyces</taxon>
    </lineage>
</organism>
<feature type="active site" evidence="7 8">
    <location>
        <position position="152"/>
    </location>
</feature>
<feature type="domain" description="Semialdehyde dehydrogenase NAD-binding" evidence="9">
    <location>
        <begin position="10"/>
        <end position="142"/>
    </location>
</feature>
<dbReference type="InterPro" id="IPR058924">
    <property type="entry name" value="AGPR_dimerisation_dom"/>
</dbReference>
<dbReference type="InterPro" id="IPR050085">
    <property type="entry name" value="AGPR"/>
</dbReference>
<dbReference type="SUPFAM" id="SSF55347">
    <property type="entry name" value="Glyceraldehyde-3-phosphate dehydrogenase-like, C-terminal domain"/>
    <property type="match status" value="1"/>
</dbReference>
<dbReference type="GO" id="GO:0051287">
    <property type="term" value="F:NAD binding"/>
    <property type="evidence" value="ECO:0007669"/>
    <property type="project" value="InterPro"/>
</dbReference>
<evidence type="ECO:0000313" key="10">
    <source>
        <dbReference type="EMBL" id="RKN38135.1"/>
    </source>
</evidence>
<dbReference type="NCBIfam" id="TIGR01850">
    <property type="entry name" value="argC"/>
    <property type="match status" value="1"/>
</dbReference>
<name>A0A3A9YQ65_9ACTN</name>
<dbReference type="GO" id="GO:0003942">
    <property type="term" value="F:N-acetyl-gamma-glutamyl-phosphate reductase activity"/>
    <property type="evidence" value="ECO:0007669"/>
    <property type="project" value="UniProtKB-UniRule"/>
</dbReference>
<dbReference type="HAMAP" id="MF_00150">
    <property type="entry name" value="ArgC_type1"/>
    <property type="match status" value="1"/>
</dbReference>
<comment type="subcellular location">
    <subcellularLocation>
        <location evidence="7">Cytoplasm</location>
    </subcellularLocation>
</comment>
<comment type="caution">
    <text evidence="10">The sequence shown here is derived from an EMBL/GenBank/DDBJ whole genome shotgun (WGS) entry which is preliminary data.</text>
</comment>
<proteinExistence type="inferred from homology"/>
<comment type="pathway">
    <text evidence="1 7">Amino-acid biosynthesis; L-arginine biosynthesis; N(2)-acetyl-L-ornithine from L-glutamate: step 3/4.</text>
</comment>
<keyword evidence="11" id="KW-1185">Reference proteome</keyword>
<dbReference type="SUPFAM" id="SSF51735">
    <property type="entry name" value="NAD(P)-binding Rossmann-fold domains"/>
    <property type="match status" value="1"/>
</dbReference>
<keyword evidence="4 7" id="KW-0521">NADP</keyword>
<dbReference type="Gene3D" id="3.40.50.720">
    <property type="entry name" value="NAD(P)-binding Rossmann-like Domain"/>
    <property type="match status" value="1"/>
</dbReference>
<dbReference type="InterPro" id="IPR000706">
    <property type="entry name" value="AGPR_type-1"/>
</dbReference>
<dbReference type="SMART" id="SM00859">
    <property type="entry name" value="Semialdhyde_dh"/>
    <property type="match status" value="1"/>
</dbReference>
<dbReference type="RefSeq" id="WP_120683635.1">
    <property type="nucleotide sequence ID" value="NZ_RBAL01000019.1"/>
</dbReference>
<dbReference type="InterPro" id="IPR000534">
    <property type="entry name" value="Semialdehyde_DH_NAD-bd"/>
</dbReference>
<dbReference type="EMBL" id="RBAL01000019">
    <property type="protein sequence ID" value="RKN38135.1"/>
    <property type="molecule type" value="Genomic_DNA"/>
</dbReference>
<evidence type="ECO:0000313" key="11">
    <source>
        <dbReference type="Proteomes" id="UP000272474"/>
    </source>
</evidence>
<dbReference type="Gene3D" id="3.30.360.10">
    <property type="entry name" value="Dihydrodipicolinate Reductase, domain 2"/>
    <property type="match status" value="1"/>
</dbReference>
<accession>A0A3A9YQ65</accession>
<dbReference type="CDD" id="cd24148">
    <property type="entry name" value="AGPR_1_actinobacAGPR_like"/>
    <property type="match status" value="1"/>
</dbReference>
<dbReference type="AlphaFoldDB" id="A0A3A9YQ65"/>
<dbReference type="Proteomes" id="UP000272474">
    <property type="component" value="Unassembled WGS sequence"/>
</dbReference>
<dbReference type="CDD" id="cd23934">
    <property type="entry name" value="AGPR_1_C"/>
    <property type="match status" value="1"/>
</dbReference>
<evidence type="ECO:0000256" key="4">
    <source>
        <dbReference type="ARBA" id="ARBA00022857"/>
    </source>
</evidence>
<dbReference type="InterPro" id="IPR036291">
    <property type="entry name" value="NAD(P)-bd_dom_sf"/>
</dbReference>
<dbReference type="Pfam" id="PF22698">
    <property type="entry name" value="Semialdhyde_dhC_1"/>
    <property type="match status" value="1"/>
</dbReference>
<keyword evidence="3 7" id="KW-0028">Amino-acid biosynthesis</keyword>
<dbReference type="OrthoDB" id="9801289at2"/>
<dbReference type="GO" id="GO:0070401">
    <property type="term" value="F:NADP+ binding"/>
    <property type="evidence" value="ECO:0007669"/>
    <property type="project" value="InterPro"/>
</dbReference>
<comment type="catalytic activity">
    <reaction evidence="6 7">
        <text>N-acetyl-L-glutamate 5-semialdehyde + phosphate + NADP(+) = N-acetyl-L-glutamyl 5-phosphate + NADPH + H(+)</text>
        <dbReference type="Rhea" id="RHEA:21588"/>
        <dbReference type="ChEBI" id="CHEBI:15378"/>
        <dbReference type="ChEBI" id="CHEBI:29123"/>
        <dbReference type="ChEBI" id="CHEBI:43474"/>
        <dbReference type="ChEBI" id="CHEBI:57783"/>
        <dbReference type="ChEBI" id="CHEBI:57936"/>
        <dbReference type="ChEBI" id="CHEBI:58349"/>
        <dbReference type="EC" id="1.2.1.38"/>
    </reaction>
</comment>
<dbReference type="GO" id="GO:0006526">
    <property type="term" value="P:L-arginine biosynthetic process"/>
    <property type="evidence" value="ECO:0007669"/>
    <property type="project" value="UniProtKB-UniRule"/>
</dbReference>
<evidence type="ECO:0000256" key="1">
    <source>
        <dbReference type="ARBA" id="ARBA00004862"/>
    </source>
</evidence>
<dbReference type="Pfam" id="PF01118">
    <property type="entry name" value="Semialdhyde_dh"/>
    <property type="match status" value="1"/>
</dbReference>
<dbReference type="UniPathway" id="UPA00068">
    <property type="reaction ID" value="UER00108"/>
</dbReference>
<keyword evidence="7" id="KW-0963">Cytoplasm</keyword>
<dbReference type="GO" id="GO:0005737">
    <property type="term" value="C:cytoplasm"/>
    <property type="evidence" value="ECO:0007669"/>
    <property type="project" value="UniProtKB-SubCell"/>
</dbReference>
<keyword evidence="2 7" id="KW-0055">Arginine biosynthesis</keyword>
<dbReference type="PROSITE" id="PS01224">
    <property type="entry name" value="ARGC"/>
    <property type="match status" value="1"/>
</dbReference>
<dbReference type="InterPro" id="IPR023013">
    <property type="entry name" value="AGPR_AS"/>
</dbReference>
<evidence type="ECO:0000259" key="9">
    <source>
        <dbReference type="SMART" id="SM00859"/>
    </source>
</evidence>
<dbReference type="PANTHER" id="PTHR32338">
    <property type="entry name" value="N-ACETYL-GAMMA-GLUTAMYL-PHOSPHATE REDUCTASE, CHLOROPLASTIC-RELATED-RELATED"/>
    <property type="match status" value="1"/>
</dbReference>
<evidence type="ECO:0000256" key="7">
    <source>
        <dbReference type="HAMAP-Rule" id="MF_00150"/>
    </source>
</evidence>
<comment type="similarity">
    <text evidence="7">Belongs to the NAGSA dehydrogenase family. Type 1 subfamily.</text>
</comment>
<evidence type="ECO:0000256" key="8">
    <source>
        <dbReference type="PROSITE-ProRule" id="PRU10010"/>
    </source>
</evidence>
<evidence type="ECO:0000256" key="6">
    <source>
        <dbReference type="ARBA" id="ARBA00050557"/>
    </source>
</evidence>